<accession>N1PZG1</accession>
<name>N1PZG1_DOTSN</name>
<dbReference type="PANTHER" id="PTHR13393:SF0">
    <property type="entry name" value="RNA N6-ADENOSINE-METHYLTRANSFERASE METTL16"/>
    <property type="match status" value="1"/>
</dbReference>
<dbReference type="SMR" id="N1PZG1"/>
<dbReference type="OMA" id="EHKIDNY"/>
<dbReference type="OrthoDB" id="514248at2759"/>
<dbReference type="SUPFAM" id="SSF53335">
    <property type="entry name" value="S-adenosyl-L-methionine-dependent methyltransferases"/>
    <property type="match status" value="1"/>
</dbReference>
<dbReference type="EMBL" id="KB446536">
    <property type="protein sequence ID" value="EME47775.1"/>
    <property type="molecule type" value="Genomic_DNA"/>
</dbReference>
<dbReference type="Pfam" id="PF05971">
    <property type="entry name" value="Methyltransf_10"/>
    <property type="match status" value="1"/>
</dbReference>
<evidence type="ECO:0000313" key="5">
    <source>
        <dbReference type="Proteomes" id="UP000016933"/>
    </source>
</evidence>
<dbReference type="InterPro" id="IPR029063">
    <property type="entry name" value="SAM-dependent_MTases_sf"/>
</dbReference>
<dbReference type="HOGENOM" id="CLU_027534_0_1_1"/>
<gene>
    <name evidence="4" type="ORF">DOTSEDRAFT_42114</name>
</gene>
<feature type="region of interest" description="Disordered" evidence="3">
    <location>
        <begin position="368"/>
        <end position="391"/>
    </location>
</feature>
<evidence type="ECO:0008006" key="6">
    <source>
        <dbReference type="Google" id="ProtNLM"/>
    </source>
</evidence>
<proteinExistence type="predicted"/>
<evidence type="ECO:0000256" key="3">
    <source>
        <dbReference type="SAM" id="MobiDB-lite"/>
    </source>
</evidence>
<evidence type="ECO:0000256" key="1">
    <source>
        <dbReference type="ARBA" id="ARBA00022603"/>
    </source>
</evidence>
<reference evidence="5" key="1">
    <citation type="journal article" date="2012" name="PLoS Genet.">
        <title>The genomes of the fungal plant pathogens Cladosporium fulvum and Dothistroma septosporum reveal adaptation to different hosts and lifestyles but also signatures of common ancestry.</title>
        <authorList>
            <person name="de Wit P.J.G.M."/>
            <person name="van der Burgt A."/>
            <person name="Oekmen B."/>
            <person name="Stergiopoulos I."/>
            <person name="Abd-Elsalam K.A."/>
            <person name="Aerts A.L."/>
            <person name="Bahkali A.H."/>
            <person name="Beenen H.G."/>
            <person name="Chettri P."/>
            <person name="Cox M.P."/>
            <person name="Datema E."/>
            <person name="de Vries R.P."/>
            <person name="Dhillon B."/>
            <person name="Ganley A.R."/>
            <person name="Griffiths S.A."/>
            <person name="Guo Y."/>
            <person name="Hamelin R.C."/>
            <person name="Henrissat B."/>
            <person name="Kabir M.S."/>
            <person name="Jashni M.K."/>
            <person name="Kema G."/>
            <person name="Klaubauf S."/>
            <person name="Lapidus A."/>
            <person name="Levasseur A."/>
            <person name="Lindquist E."/>
            <person name="Mehrabi R."/>
            <person name="Ohm R.A."/>
            <person name="Owen T.J."/>
            <person name="Salamov A."/>
            <person name="Schwelm A."/>
            <person name="Schijlen E."/>
            <person name="Sun H."/>
            <person name="van den Burg H.A."/>
            <person name="van Ham R.C.H.J."/>
            <person name="Zhang S."/>
            <person name="Goodwin S.B."/>
            <person name="Grigoriev I.V."/>
            <person name="Collemare J."/>
            <person name="Bradshaw R.E."/>
        </authorList>
    </citation>
    <scope>NUCLEOTIDE SEQUENCE [LARGE SCALE GENOMIC DNA]</scope>
    <source>
        <strain evidence="5">NZE10 / CBS 128990</strain>
    </source>
</reference>
<keyword evidence="1" id="KW-0489">Methyltransferase</keyword>
<sequence>MRQIPYYDRDVDFDDLAKRDPDFATISQHGKRDGFINFQDTKIVQQLTKSLLKIDFNLSIELPEDKLCPPVPVRWNYVRWAQELLDTTNEQYRESFNPGREIFGLDIGVGASCIYSLLACSTRESWRMAGTDISAESLIWAQKNIEGNELKSRIKLTQVSNDGAVLPFDTLKIEELDLVMTNPPFYSSQSDFESAAKLSEDGKAAPSAVLTGASNEMICPGGDVGFVTRILNESLRLRERVQWYTAMLSKLSSLQQIIAKLKEHGINNFAVTSLHPGHRTKRYAVAWSFGDLRPRNDVARHGELVLSVLPQPTAQTIKVPVRDVKECGQKVNEVMQSLDLRWQWRALLDAGVMECKTNVWSRAARRKKKMATSDAEATDMAVDDPTEKSGDEEPVALAVKITCKDQEVEVRWLRGCEWALFESFCGMLKRSFSDRK</sequence>
<dbReference type="AlphaFoldDB" id="N1PZG1"/>
<protein>
    <recommendedName>
        <fullName evidence="6">U6 small nuclear RNA (adenine-(43)-N(6))-methyltransferase</fullName>
    </recommendedName>
</protein>
<dbReference type="GO" id="GO:0005634">
    <property type="term" value="C:nucleus"/>
    <property type="evidence" value="ECO:0007669"/>
    <property type="project" value="TreeGrafter"/>
</dbReference>
<organism evidence="4 5">
    <name type="scientific">Dothistroma septosporum (strain NZE10 / CBS 128990)</name>
    <name type="common">Red band needle blight fungus</name>
    <name type="synonym">Mycosphaerella pini</name>
    <dbReference type="NCBI Taxonomy" id="675120"/>
    <lineage>
        <taxon>Eukaryota</taxon>
        <taxon>Fungi</taxon>
        <taxon>Dikarya</taxon>
        <taxon>Ascomycota</taxon>
        <taxon>Pezizomycotina</taxon>
        <taxon>Dothideomycetes</taxon>
        <taxon>Dothideomycetidae</taxon>
        <taxon>Mycosphaerellales</taxon>
        <taxon>Mycosphaerellaceae</taxon>
        <taxon>Dothistroma</taxon>
    </lineage>
</organism>
<dbReference type="Proteomes" id="UP000016933">
    <property type="component" value="Unassembled WGS sequence"/>
</dbReference>
<keyword evidence="5" id="KW-1185">Reference proteome</keyword>
<dbReference type="InterPro" id="IPR010286">
    <property type="entry name" value="METTL16/RlmF"/>
</dbReference>
<dbReference type="PANTHER" id="PTHR13393">
    <property type="entry name" value="SAM-DEPENDENT METHYLTRANSFERASE"/>
    <property type="match status" value="1"/>
</dbReference>
<reference evidence="4 5" key="2">
    <citation type="journal article" date="2012" name="PLoS Pathog.">
        <title>Diverse lifestyles and strategies of plant pathogenesis encoded in the genomes of eighteen Dothideomycetes fungi.</title>
        <authorList>
            <person name="Ohm R.A."/>
            <person name="Feau N."/>
            <person name="Henrissat B."/>
            <person name="Schoch C.L."/>
            <person name="Horwitz B.A."/>
            <person name="Barry K.W."/>
            <person name="Condon B.J."/>
            <person name="Copeland A.C."/>
            <person name="Dhillon B."/>
            <person name="Glaser F."/>
            <person name="Hesse C.N."/>
            <person name="Kosti I."/>
            <person name="LaButti K."/>
            <person name="Lindquist E.A."/>
            <person name="Lucas S."/>
            <person name="Salamov A.A."/>
            <person name="Bradshaw R.E."/>
            <person name="Ciuffetti L."/>
            <person name="Hamelin R.C."/>
            <person name="Kema G.H.J."/>
            <person name="Lawrence C."/>
            <person name="Scott J.A."/>
            <person name="Spatafora J.W."/>
            <person name="Turgeon B.G."/>
            <person name="de Wit P.J.G.M."/>
            <person name="Zhong S."/>
            <person name="Goodwin S.B."/>
            <person name="Grigoriev I.V."/>
        </authorList>
    </citation>
    <scope>NUCLEOTIDE SEQUENCE [LARGE SCALE GENOMIC DNA]</scope>
    <source>
        <strain evidence="5">NZE10 / CBS 128990</strain>
    </source>
</reference>
<keyword evidence="2" id="KW-0808">Transferase</keyword>
<dbReference type="Gene3D" id="3.40.50.150">
    <property type="entry name" value="Vaccinia Virus protein VP39"/>
    <property type="match status" value="1"/>
</dbReference>
<dbReference type="eggNOG" id="KOG2912">
    <property type="taxonomic scope" value="Eukaryota"/>
</dbReference>
<dbReference type="STRING" id="675120.N1PZG1"/>
<evidence type="ECO:0000256" key="2">
    <source>
        <dbReference type="ARBA" id="ARBA00022679"/>
    </source>
</evidence>
<evidence type="ECO:0000313" key="4">
    <source>
        <dbReference type="EMBL" id="EME47775.1"/>
    </source>
</evidence>
<dbReference type="GO" id="GO:0008168">
    <property type="term" value="F:methyltransferase activity"/>
    <property type="evidence" value="ECO:0007669"/>
    <property type="project" value="UniProtKB-KW"/>
</dbReference>
<dbReference type="GO" id="GO:0070475">
    <property type="term" value="P:rRNA base methylation"/>
    <property type="evidence" value="ECO:0007669"/>
    <property type="project" value="TreeGrafter"/>
</dbReference>